<feature type="non-terminal residue" evidence="2">
    <location>
        <position position="489"/>
    </location>
</feature>
<feature type="region of interest" description="Disordered" evidence="1">
    <location>
        <begin position="74"/>
        <end position="118"/>
    </location>
</feature>
<sequence>MRFNNHTKLNAPIDHIYAVTNQKERYRQPGPMKRDRAKRDPNKFCRYHNDIGHDTNDCFALKDEIERMIREGRLRQYTRQSDERREEDQQRPPEIQREVRTIFGGPHVGGDSKRAQDRYAREARQQPLTNVMHLDQRPRKLQRVPEMDITFTEQDAREVHYPHNDALVVKINCGSTQLWRVLVDNGSAVDILYFDAFKKMGLNESDLKPAAAPLYGFTGDSLMPMGMIELMVSIGTFPRVSSIMTQFLVVDCPSAFNAVLGRPTLRELRAVTSIYHLTMKFPTQHGVGEVRGNQYDARTCYNNSLKLTAKDATSRTMMVHLPDQASIVVADEASIVAADEASIVVANEASIVAADEASIVVADEASIVAADEASIVVADEASIVAADEASIVAADEALIVVADEASVVAVDKTSAGAASKASIETTSEDFDPREVDEVRTGPVEDLEDILFDLSSRTLKIGTEIRGPVRASLIAFLRANLDVFAWQHSD</sequence>
<accession>A0A2P5A4X5</accession>
<reference evidence="3" key="1">
    <citation type="submission" date="2016-06" db="EMBL/GenBank/DDBJ databases">
        <title>Parallel loss of symbiosis genes in relatives of nitrogen-fixing non-legume Parasponia.</title>
        <authorList>
            <person name="Van Velzen R."/>
            <person name="Holmer R."/>
            <person name="Bu F."/>
            <person name="Rutten L."/>
            <person name="Van Zeijl A."/>
            <person name="Liu W."/>
            <person name="Santuari L."/>
            <person name="Cao Q."/>
            <person name="Sharma T."/>
            <person name="Shen D."/>
            <person name="Roswanjaya Y."/>
            <person name="Wardhani T."/>
            <person name="Kalhor M.S."/>
            <person name="Jansen J."/>
            <person name="Van den Hoogen J."/>
            <person name="Gungor B."/>
            <person name="Hartog M."/>
            <person name="Hontelez J."/>
            <person name="Verver J."/>
            <person name="Yang W.-C."/>
            <person name="Schijlen E."/>
            <person name="Repin R."/>
            <person name="Schilthuizen M."/>
            <person name="Schranz E."/>
            <person name="Heidstra R."/>
            <person name="Miyata K."/>
            <person name="Fedorova E."/>
            <person name="Kohlen W."/>
            <person name="Bisseling T."/>
            <person name="Smit S."/>
            <person name="Geurts R."/>
        </authorList>
    </citation>
    <scope>NUCLEOTIDE SEQUENCE [LARGE SCALE GENOMIC DNA]</scope>
    <source>
        <strain evidence="3">cv. WU1-14</strain>
    </source>
</reference>
<comment type="caution">
    <text evidence="2">The sequence shown here is derived from an EMBL/GenBank/DDBJ whole genome shotgun (WGS) entry which is preliminary data.</text>
</comment>
<gene>
    <name evidence="2" type="ORF">PanWU01x14_368810</name>
</gene>
<proteinExistence type="predicted"/>
<dbReference type="AlphaFoldDB" id="A0A2P5A4X5"/>
<evidence type="ECO:0000313" key="3">
    <source>
        <dbReference type="Proteomes" id="UP000237105"/>
    </source>
</evidence>
<evidence type="ECO:0000313" key="2">
    <source>
        <dbReference type="EMBL" id="PON31582.1"/>
    </source>
</evidence>
<name>A0A2P5A4X5_PARAD</name>
<dbReference type="PANTHER" id="PTHR33240:SF15">
    <property type="entry name" value="GAG-PRO-LIKE PROTEIN"/>
    <property type="match status" value="1"/>
</dbReference>
<dbReference type="CDD" id="cd00303">
    <property type="entry name" value="retropepsin_like"/>
    <property type="match status" value="1"/>
</dbReference>
<keyword evidence="3" id="KW-1185">Reference proteome</keyword>
<dbReference type="Proteomes" id="UP000237105">
    <property type="component" value="Unassembled WGS sequence"/>
</dbReference>
<dbReference type="OrthoDB" id="1624859at2759"/>
<evidence type="ECO:0000256" key="1">
    <source>
        <dbReference type="SAM" id="MobiDB-lite"/>
    </source>
</evidence>
<dbReference type="PANTHER" id="PTHR33240">
    <property type="entry name" value="OS08G0508500 PROTEIN"/>
    <property type="match status" value="1"/>
</dbReference>
<dbReference type="Gene3D" id="2.40.70.10">
    <property type="entry name" value="Acid Proteases"/>
    <property type="match status" value="1"/>
</dbReference>
<protein>
    <recommendedName>
        <fullName evidence="4">Aspartic peptidase domain containing protein</fullName>
    </recommendedName>
</protein>
<organism evidence="2 3">
    <name type="scientific">Parasponia andersonii</name>
    <name type="common">Sponia andersonii</name>
    <dbReference type="NCBI Taxonomy" id="3476"/>
    <lineage>
        <taxon>Eukaryota</taxon>
        <taxon>Viridiplantae</taxon>
        <taxon>Streptophyta</taxon>
        <taxon>Embryophyta</taxon>
        <taxon>Tracheophyta</taxon>
        <taxon>Spermatophyta</taxon>
        <taxon>Magnoliopsida</taxon>
        <taxon>eudicotyledons</taxon>
        <taxon>Gunneridae</taxon>
        <taxon>Pentapetalae</taxon>
        <taxon>rosids</taxon>
        <taxon>fabids</taxon>
        <taxon>Rosales</taxon>
        <taxon>Cannabaceae</taxon>
        <taxon>Parasponia</taxon>
    </lineage>
</organism>
<evidence type="ECO:0008006" key="4">
    <source>
        <dbReference type="Google" id="ProtNLM"/>
    </source>
</evidence>
<dbReference type="EMBL" id="JXTB01000986">
    <property type="protein sequence ID" value="PON31582.1"/>
    <property type="molecule type" value="Genomic_DNA"/>
</dbReference>
<dbReference type="InterPro" id="IPR021109">
    <property type="entry name" value="Peptidase_aspartic_dom_sf"/>
</dbReference>
<feature type="compositionally biased region" description="Basic and acidic residues" evidence="1">
    <location>
        <begin position="74"/>
        <end position="100"/>
    </location>
</feature>